<evidence type="ECO:0000313" key="7">
    <source>
        <dbReference type="Proteomes" id="UP000515406"/>
    </source>
</evidence>
<dbReference type="GO" id="GO:0052621">
    <property type="term" value="F:diguanylate cyclase activity"/>
    <property type="evidence" value="ECO:0007669"/>
    <property type="project" value="UniProtKB-EC"/>
</dbReference>
<dbReference type="PANTHER" id="PTHR45138">
    <property type="entry name" value="REGULATORY COMPONENTS OF SENSORY TRANSDUCTION SYSTEM"/>
    <property type="match status" value="1"/>
</dbReference>
<evidence type="ECO:0000256" key="4">
    <source>
        <dbReference type="SAM" id="Phobius"/>
    </source>
</evidence>
<evidence type="ECO:0000313" key="6">
    <source>
        <dbReference type="EMBL" id="CAD0298096.1"/>
    </source>
</evidence>
<comment type="cofactor">
    <cofactor evidence="1">
        <name>Mg(2+)</name>
        <dbReference type="ChEBI" id="CHEBI:18420"/>
    </cofactor>
</comment>
<evidence type="ECO:0000256" key="3">
    <source>
        <dbReference type="ARBA" id="ARBA00034247"/>
    </source>
</evidence>
<dbReference type="SUPFAM" id="SSF55073">
    <property type="entry name" value="Nucleotide cyclase"/>
    <property type="match status" value="1"/>
</dbReference>
<dbReference type="InterPro" id="IPR043128">
    <property type="entry name" value="Rev_trsase/Diguanyl_cyclase"/>
</dbReference>
<keyword evidence="4" id="KW-0472">Membrane</keyword>
<dbReference type="NCBIfam" id="TIGR00254">
    <property type="entry name" value="GGDEF"/>
    <property type="match status" value="1"/>
</dbReference>
<dbReference type="InterPro" id="IPR029787">
    <property type="entry name" value="Nucleotide_cyclase"/>
</dbReference>
<feature type="transmembrane region" description="Helical" evidence="4">
    <location>
        <begin position="163"/>
        <end position="184"/>
    </location>
</feature>
<evidence type="ECO:0000256" key="2">
    <source>
        <dbReference type="ARBA" id="ARBA00012528"/>
    </source>
</evidence>
<protein>
    <recommendedName>
        <fullName evidence="2">diguanylate cyclase</fullName>
        <ecNumber evidence="2">2.7.7.65</ecNumber>
    </recommendedName>
</protein>
<dbReference type="FunFam" id="3.30.70.270:FF:000001">
    <property type="entry name" value="Diguanylate cyclase domain protein"/>
    <property type="match status" value="1"/>
</dbReference>
<reference evidence="6 7" key="1">
    <citation type="submission" date="2020-07" db="EMBL/GenBank/DDBJ databases">
        <authorList>
            <person name="Pothier F. J."/>
        </authorList>
    </citation>
    <scope>NUCLEOTIDE SEQUENCE [LARGE SCALE GENOMIC DNA]</scope>
    <source>
        <strain evidence="6 7">CFBP 498</strain>
    </source>
</reference>
<feature type="domain" description="GGDEF" evidence="5">
    <location>
        <begin position="225"/>
        <end position="355"/>
    </location>
</feature>
<name>A0A6V7B734_9XANT</name>
<dbReference type="SMART" id="SM00267">
    <property type="entry name" value="GGDEF"/>
    <property type="match status" value="1"/>
</dbReference>
<dbReference type="Pfam" id="PF00990">
    <property type="entry name" value="GGDEF"/>
    <property type="match status" value="1"/>
</dbReference>
<dbReference type="PROSITE" id="PS50887">
    <property type="entry name" value="GGDEF"/>
    <property type="match status" value="1"/>
</dbReference>
<dbReference type="AlphaFoldDB" id="A0A6V7B734"/>
<comment type="catalytic activity">
    <reaction evidence="3">
        <text>2 GTP = 3',3'-c-di-GMP + 2 diphosphate</text>
        <dbReference type="Rhea" id="RHEA:24898"/>
        <dbReference type="ChEBI" id="CHEBI:33019"/>
        <dbReference type="ChEBI" id="CHEBI:37565"/>
        <dbReference type="ChEBI" id="CHEBI:58805"/>
        <dbReference type="EC" id="2.7.7.65"/>
    </reaction>
</comment>
<dbReference type="InterPro" id="IPR000160">
    <property type="entry name" value="GGDEF_dom"/>
</dbReference>
<dbReference type="GO" id="GO:0005886">
    <property type="term" value="C:plasma membrane"/>
    <property type="evidence" value="ECO:0007669"/>
    <property type="project" value="TreeGrafter"/>
</dbReference>
<dbReference type="GO" id="GO:0043709">
    <property type="term" value="P:cell adhesion involved in single-species biofilm formation"/>
    <property type="evidence" value="ECO:0007669"/>
    <property type="project" value="TreeGrafter"/>
</dbReference>
<dbReference type="EMBL" id="LR828257">
    <property type="protein sequence ID" value="CAD0298091.1"/>
    <property type="molecule type" value="Genomic_DNA"/>
</dbReference>
<gene>
    <name evidence="6" type="ORF">CFBP498_00300</name>
</gene>
<sequence length="355" mass="37977">MAAALTSASEALSETGDANAALAMAREALPLMQKQGNVGRIAACHAVLLQALTVLKADSLGAEIVAASAADDPNLTLSRRAQLLDAIAQALAAQGRHAEAYQELQRANTLRAQSLDRQRVTVMLRLQARYEDARRGAETAELRRRSETAQLALQAREAGQRTLWIALCAACLLLLGALVVLAFGARHRRQLSRLAMRDELTGLPNRRAIRSEAQQQIEQALRSQIPCMLALIDLDHFKLINDVHGHATGDAVLKALASASKLALRTQDRLGRLGGEEFLLVLPGCNAEEIPALFARLRSAVAAIQIPGLPADQPVRFCMGAVSVTAATGLDVLLSQADLALYAAKTAGRDQWAVC</sequence>
<dbReference type="InterPro" id="IPR050469">
    <property type="entry name" value="Diguanylate_Cyclase"/>
</dbReference>
<dbReference type="PANTHER" id="PTHR45138:SF9">
    <property type="entry name" value="DIGUANYLATE CYCLASE DGCM-RELATED"/>
    <property type="match status" value="1"/>
</dbReference>
<dbReference type="Proteomes" id="UP000515406">
    <property type="component" value="Chromosome"/>
</dbReference>
<proteinExistence type="predicted"/>
<dbReference type="EC" id="2.7.7.65" evidence="2"/>
<organism evidence="6 7">
    <name type="scientific">Xanthomonas hortorum pv. vitians</name>
    <dbReference type="NCBI Taxonomy" id="83224"/>
    <lineage>
        <taxon>Bacteria</taxon>
        <taxon>Pseudomonadati</taxon>
        <taxon>Pseudomonadota</taxon>
        <taxon>Gammaproteobacteria</taxon>
        <taxon>Lysobacterales</taxon>
        <taxon>Lysobacteraceae</taxon>
        <taxon>Xanthomonas</taxon>
    </lineage>
</organism>
<dbReference type="EMBL" id="LR828257">
    <property type="protein sequence ID" value="CAD0298096.1"/>
    <property type="molecule type" value="Genomic_DNA"/>
</dbReference>
<dbReference type="Gene3D" id="3.30.70.270">
    <property type="match status" value="1"/>
</dbReference>
<dbReference type="CDD" id="cd01949">
    <property type="entry name" value="GGDEF"/>
    <property type="match status" value="1"/>
</dbReference>
<keyword evidence="4" id="KW-0812">Transmembrane</keyword>
<evidence type="ECO:0000256" key="1">
    <source>
        <dbReference type="ARBA" id="ARBA00001946"/>
    </source>
</evidence>
<dbReference type="GO" id="GO:1902201">
    <property type="term" value="P:negative regulation of bacterial-type flagellum-dependent cell motility"/>
    <property type="evidence" value="ECO:0007669"/>
    <property type="project" value="TreeGrafter"/>
</dbReference>
<accession>A0A6V7B734</accession>
<evidence type="ECO:0000259" key="5">
    <source>
        <dbReference type="PROSITE" id="PS50887"/>
    </source>
</evidence>
<keyword evidence="7" id="KW-1185">Reference proteome</keyword>
<keyword evidence="4" id="KW-1133">Transmembrane helix</keyword>